<dbReference type="InterPro" id="IPR004013">
    <property type="entry name" value="PHP_dom"/>
</dbReference>
<evidence type="ECO:0000256" key="1">
    <source>
        <dbReference type="ARBA" id="ARBA00004496"/>
    </source>
</evidence>
<dbReference type="GO" id="GO:0006260">
    <property type="term" value="P:DNA replication"/>
    <property type="evidence" value="ECO:0007669"/>
    <property type="project" value="UniProtKB-KW"/>
</dbReference>
<keyword evidence="7" id="KW-0239">DNA-directed DNA polymerase</keyword>
<dbReference type="NCBIfam" id="TIGR00594">
    <property type="entry name" value="polc"/>
    <property type="match status" value="1"/>
</dbReference>
<comment type="catalytic activity">
    <reaction evidence="8">
        <text>DNA(n) + a 2'-deoxyribonucleoside 5'-triphosphate = DNA(n+1) + diphosphate</text>
        <dbReference type="Rhea" id="RHEA:22508"/>
        <dbReference type="Rhea" id="RHEA-COMP:17339"/>
        <dbReference type="Rhea" id="RHEA-COMP:17340"/>
        <dbReference type="ChEBI" id="CHEBI:33019"/>
        <dbReference type="ChEBI" id="CHEBI:61560"/>
        <dbReference type="ChEBI" id="CHEBI:173112"/>
        <dbReference type="EC" id="2.7.7.7"/>
    </reaction>
</comment>
<dbReference type="InterPro" id="IPR041931">
    <property type="entry name" value="DNA_pol3_alpha_thumb_dom"/>
</dbReference>
<dbReference type="Pfam" id="PF02811">
    <property type="entry name" value="PHP"/>
    <property type="match status" value="1"/>
</dbReference>
<keyword evidence="11" id="KW-1185">Reference proteome</keyword>
<sequence length="1148" mass="130112">MIQFTHLHCHTQYSLLDGTAKIDKLFGKAKQLGMQALAITDHGNMFGVPHFVAQAKKQGIKPIIGCEFYLAADMHNLKEKTRYHQLLLAKNEVGYKNIVKLCSISFLEGYYYKPRIDKELLKKYSEGLIATTCCLAGEVPQAIMRKGEEEAEKVFLSWLNIFGEDYYIELQRHGLKEQDKCNEVLLKWAQKYQVKVIATNDVHYVEQQDSLAQDILLCLQTGKDYNDPNRMRFDGDQFFLKSPQEMLTLFHDIPQAVSNTQEIIDKINTPSLERDILLPVFQIPQGFTSQDSYLRHLAIEGAKKRFGAISADLEARINYELGVIQQMGFPGYFLIVQDFIQAAKNLQVVVGPGRGSVAGSVVAYCIGITDIDPIRYNLFFERFLNPERVSMPDIDIDFDDEGRQKVIEYVVDKYGKNQVAHIITFGSMAAKSAIRDVARVLGLPLERTNYIAKLVPEKLGITLPESFEEVLELAELKKNSNTLEGKVLSLAETLEGSARHTGVHAAGIIIAPDDLLNHIPVKTDKNSDLLVTQYDGSIVEKVGMLKMDFLGLKTLSIIKDAIALIEKLHGTKIDLEQLPLDDLKTFKLYQQGDTIATFQFESEGMRQWLKKLQPTEFEELIAMNALYRPGPMQFIPNFIARKHGQEKIDYPHPLLVDILKNTYGIMVYQEQVMQTAQIIAGYSLGGADLLRKAMGKKQPEEMAKQREIFVQGAQEKNNLPSTKAIEIFEVMEKFAQYGFNRAHSAAYSVIAYQTAYLKAHYPAEYMASVLTHNQNDIGKISFFMEECIRQGIQVLGPDVNESQVNFDVTPKQGIRFGLTAIKGAGEGAVSHIIAEREKNGHFTDIFSFVERVDLRMVNKKTLESLAMSGAFDGFTGCHRRQYLFAADGEHNLLVKAIQYGNQIKQEKASAQQSLFAMDDNFQYIQKPPIPTCEPYDKIEKLRMEKELVGFYISGHPLDQFRVELANFCDGHTQNILTFKQKEVRLAGIITECSIKYNKQGRPFGLFILEDYHGTLDLALFGEDFLKNQHMLQKGMFVHITGVVTERYNQQDTWEYKPQKISLLGELRDKLGKNLSIAVPIEKITPQFITELRSLVTKNTGNCCLKLHIADPSEAMQVSLQAFKYRVYPSDELLHTLSQLTESSYQLTH</sequence>
<dbReference type="HOGENOM" id="CLU_001600_0_0_10"/>
<organism evidence="10 11">
    <name type="scientific">Amoebophilus asiaticus (strain 5a2)</name>
    <dbReference type="NCBI Taxonomy" id="452471"/>
    <lineage>
        <taxon>Bacteria</taxon>
        <taxon>Pseudomonadati</taxon>
        <taxon>Bacteroidota</taxon>
        <taxon>Cytophagia</taxon>
        <taxon>Cytophagales</taxon>
        <taxon>Amoebophilaceae</taxon>
        <taxon>Candidatus Amoebophilus</taxon>
    </lineage>
</organism>
<dbReference type="KEGG" id="aas:Aasi_0650"/>
<evidence type="ECO:0000313" key="10">
    <source>
        <dbReference type="EMBL" id="ACE06046.1"/>
    </source>
</evidence>
<dbReference type="InterPro" id="IPR040982">
    <property type="entry name" value="DNA_pol3_finger"/>
</dbReference>
<evidence type="ECO:0000256" key="4">
    <source>
        <dbReference type="ARBA" id="ARBA00022679"/>
    </source>
</evidence>
<dbReference type="AlphaFoldDB" id="B3ES44"/>
<dbReference type="GO" id="GO:0008408">
    <property type="term" value="F:3'-5' exonuclease activity"/>
    <property type="evidence" value="ECO:0007669"/>
    <property type="project" value="InterPro"/>
</dbReference>
<dbReference type="RefSeq" id="WP_012472814.1">
    <property type="nucleotide sequence ID" value="NC_010830.1"/>
</dbReference>
<name>B3ES44_AMOA5</name>
<evidence type="ECO:0000313" key="11">
    <source>
        <dbReference type="Proteomes" id="UP000001227"/>
    </source>
</evidence>
<dbReference type="InterPro" id="IPR004365">
    <property type="entry name" value="NA-bd_OB_tRNA"/>
</dbReference>
<accession>B3ES44</accession>
<dbReference type="STRING" id="452471.Aasi_0650"/>
<keyword evidence="6" id="KW-0235">DNA replication</keyword>
<dbReference type="InterPro" id="IPR011708">
    <property type="entry name" value="DNA_pol3_alpha_NTPase_dom"/>
</dbReference>
<dbReference type="Gene3D" id="1.10.10.1600">
    <property type="entry name" value="Bacterial DNA polymerase III alpha subunit, thumb domain"/>
    <property type="match status" value="1"/>
</dbReference>
<dbReference type="Pfam" id="PF01336">
    <property type="entry name" value="tRNA_anti-codon"/>
    <property type="match status" value="1"/>
</dbReference>
<dbReference type="InterPro" id="IPR003141">
    <property type="entry name" value="Pol/His_phosphatase_N"/>
</dbReference>
<feature type="domain" description="Polymerase/histidinol phosphatase N-terminal" evidence="9">
    <location>
        <begin position="5"/>
        <end position="72"/>
    </location>
</feature>
<dbReference type="Pfam" id="PF14579">
    <property type="entry name" value="HHH_6"/>
    <property type="match status" value="1"/>
</dbReference>
<dbReference type="NCBIfam" id="NF004226">
    <property type="entry name" value="PRK05673.1"/>
    <property type="match status" value="1"/>
</dbReference>
<protein>
    <recommendedName>
        <fullName evidence="3">DNA polymerase III subunit alpha</fullName>
        <ecNumber evidence="2">2.7.7.7</ecNumber>
    </recommendedName>
</protein>
<proteinExistence type="predicted"/>
<dbReference type="Gene3D" id="3.20.20.140">
    <property type="entry name" value="Metal-dependent hydrolases"/>
    <property type="match status" value="1"/>
</dbReference>
<reference evidence="10 11" key="1">
    <citation type="journal article" date="2010" name="J. Bacteriol.">
        <title>The genome of the amoeba symbiont 'Candidatus Amoebophilus asiaticus' reveals common mechanisms for host cell interaction among amoeba-associated bacteria.</title>
        <authorList>
            <person name="Schmitz-Esser S."/>
            <person name="Tischler P."/>
            <person name="Arnold R."/>
            <person name="Montanaro J."/>
            <person name="Wagner M."/>
            <person name="Rattei T."/>
            <person name="Horn M."/>
        </authorList>
    </citation>
    <scope>NUCLEOTIDE SEQUENCE [LARGE SCALE GENOMIC DNA]</scope>
    <source>
        <strain evidence="10 11">5a2</strain>
    </source>
</reference>
<dbReference type="SMART" id="SM00481">
    <property type="entry name" value="POLIIIAc"/>
    <property type="match status" value="1"/>
</dbReference>
<dbReference type="Pfam" id="PF07733">
    <property type="entry name" value="DNA_pol3_alpha"/>
    <property type="match status" value="1"/>
</dbReference>
<evidence type="ECO:0000256" key="5">
    <source>
        <dbReference type="ARBA" id="ARBA00022695"/>
    </source>
</evidence>
<dbReference type="Proteomes" id="UP000001227">
    <property type="component" value="Chromosome"/>
</dbReference>
<evidence type="ECO:0000256" key="3">
    <source>
        <dbReference type="ARBA" id="ARBA00019114"/>
    </source>
</evidence>
<dbReference type="PANTHER" id="PTHR32294">
    <property type="entry name" value="DNA POLYMERASE III SUBUNIT ALPHA"/>
    <property type="match status" value="1"/>
</dbReference>
<evidence type="ECO:0000256" key="6">
    <source>
        <dbReference type="ARBA" id="ARBA00022705"/>
    </source>
</evidence>
<dbReference type="PANTHER" id="PTHR32294:SF0">
    <property type="entry name" value="DNA POLYMERASE III SUBUNIT ALPHA"/>
    <property type="match status" value="1"/>
</dbReference>
<evidence type="ECO:0000256" key="7">
    <source>
        <dbReference type="ARBA" id="ARBA00022932"/>
    </source>
</evidence>
<dbReference type="GO" id="GO:0005737">
    <property type="term" value="C:cytoplasm"/>
    <property type="evidence" value="ECO:0007669"/>
    <property type="project" value="UniProtKB-SubCell"/>
</dbReference>
<evidence type="ECO:0000256" key="2">
    <source>
        <dbReference type="ARBA" id="ARBA00012417"/>
    </source>
</evidence>
<dbReference type="InterPro" id="IPR016195">
    <property type="entry name" value="Pol/histidinol_Pase-like"/>
</dbReference>
<dbReference type="InterPro" id="IPR004805">
    <property type="entry name" value="DnaE2/DnaE/PolC"/>
</dbReference>
<keyword evidence="5" id="KW-0548">Nucleotidyltransferase</keyword>
<dbReference type="GO" id="GO:0003676">
    <property type="term" value="F:nucleic acid binding"/>
    <property type="evidence" value="ECO:0007669"/>
    <property type="project" value="InterPro"/>
</dbReference>
<dbReference type="InterPro" id="IPR029460">
    <property type="entry name" value="DNAPol_HHH"/>
</dbReference>
<dbReference type="EC" id="2.7.7.7" evidence="2"/>
<dbReference type="Gene3D" id="1.10.150.870">
    <property type="match status" value="1"/>
</dbReference>
<dbReference type="OrthoDB" id="9803237at2"/>
<dbReference type="NCBIfam" id="NF005298">
    <property type="entry name" value="PRK06826.1"/>
    <property type="match status" value="1"/>
</dbReference>
<dbReference type="Pfam" id="PF17657">
    <property type="entry name" value="DNA_pol3_finger"/>
    <property type="match status" value="1"/>
</dbReference>
<dbReference type="eggNOG" id="COG0587">
    <property type="taxonomic scope" value="Bacteria"/>
</dbReference>
<dbReference type="SUPFAM" id="SSF89550">
    <property type="entry name" value="PHP domain-like"/>
    <property type="match status" value="1"/>
</dbReference>
<comment type="subcellular location">
    <subcellularLocation>
        <location evidence="1">Cytoplasm</location>
    </subcellularLocation>
</comment>
<dbReference type="CDD" id="cd12113">
    <property type="entry name" value="PHP_PolIIIA_DnaE3"/>
    <property type="match status" value="1"/>
</dbReference>
<dbReference type="EMBL" id="CP001102">
    <property type="protein sequence ID" value="ACE06046.1"/>
    <property type="molecule type" value="Genomic_DNA"/>
</dbReference>
<evidence type="ECO:0000256" key="8">
    <source>
        <dbReference type="ARBA" id="ARBA00049244"/>
    </source>
</evidence>
<gene>
    <name evidence="10" type="ordered locus">Aasi_0650</name>
</gene>
<evidence type="ECO:0000259" key="9">
    <source>
        <dbReference type="SMART" id="SM00481"/>
    </source>
</evidence>
<dbReference type="CDD" id="cd04485">
    <property type="entry name" value="DnaE_OBF"/>
    <property type="match status" value="1"/>
</dbReference>
<dbReference type="GO" id="GO:0003887">
    <property type="term" value="F:DNA-directed DNA polymerase activity"/>
    <property type="evidence" value="ECO:0007669"/>
    <property type="project" value="UniProtKB-KW"/>
</dbReference>
<keyword evidence="4" id="KW-0808">Transferase</keyword>